<dbReference type="SUPFAM" id="SSF52540">
    <property type="entry name" value="P-loop containing nucleoside triphosphate hydrolases"/>
    <property type="match status" value="1"/>
</dbReference>
<feature type="region of interest" description="Disordered" evidence="1">
    <location>
        <begin position="315"/>
        <end position="347"/>
    </location>
</feature>
<protein>
    <recommendedName>
        <fullName evidence="4">NACHT domain-containing protein</fullName>
    </recommendedName>
</protein>
<name>A0ABN9THK7_9DINO</name>
<proteinExistence type="predicted"/>
<evidence type="ECO:0000313" key="3">
    <source>
        <dbReference type="Proteomes" id="UP001189429"/>
    </source>
</evidence>
<accession>A0ABN9THK7</accession>
<evidence type="ECO:0000313" key="2">
    <source>
        <dbReference type="EMBL" id="CAK0845311.1"/>
    </source>
</evidence>
<evidence type="ECO:0008006" key="4">
    <source>
        <dbReference type="Google" id="ProtNLM"/>
    </source>
</evidence>
<dbReference type="EMBL" id="CAUYUJ010014727">
    <property type="protein sequence ID" value="CAK0845311.1"/>
    <property type="molecule type" value="Genomic_DNA"/>
</dbReference>
<reference evidence="2" key="1">
    <citation type="submission" date="2023-10" db="EMBL/GenBank/DDBJ databases">
        <authorList>
            <person name="Chen Y."/>
            <person name="Shah S."/>
            <person name="Dougan E. K."/>
            <person name="Thang M."/>
            <person name="Chan C."/>
        </authorList>
    </citation>
    <scope>NUCLEOTIDE SEQUENCE [LARGE SCALE GENOMIC DNA]</scope>
</reference>
<keyword evidence="3" id="KW-1185">Reference proteome</keyword>
<dbReference type="Proteomes" id="UP001189429">
    <property type="component" value="Unassembled WGS sequence"/>
</dbReference>
<organism evidence="2 3">
    <name type="scientific">Prorocentrum cordatum</name>
    <dbReference type="NCBI Taxonomy" id="2364126"/>
    <lineage>
        <taxon>Eukaryota</taxon>
        <taxon>Sar</taxon>
        <taxon>Alveolata</taxon>
        <taxon>Dinophyceae</taxon>
        <taxon>Prorocentrales</taxon>
        <taxon>Prorocentraceae</taxon>
        <taxon>Prorocentrum</taxon>
    </lineage>
</organism>
<feature type="compositionally biased region" description="Low complexity" evidence="1">
    <location>
        <begin position="317"/>
        <end position="327"/>
    </location>
</feature>
<comment type="caution">
    <text evidence="2">The sequence shown here is derived from an EMBL/GenBank/DDBJ whole genome shotgun (WGS) entry which is preliminary data.</text>
</comment>
<sequence>MFGFVRDSLWPPPAEAAPGLGPPPGAAGGGAAPFPSAALDAVLAYGVDTAFKYGLDTSFGAVQTMCAVLGLVGGATVMGVARRAWLPNRIPVVHMYNRLRREGGPLLWPHLRLRFGESPYSKLTRDRAVILQGRPQEGKTTLLRTSIPWYRRWNVWPLSNLFLWRGIYFNGAHATGTSFERWLVQQLFGSVPQGGSELHGALTEYRHRQWFRILMEKMRLPFMNPRPVLLIVDQFEQLMVAHPSQALPWADMLTQHHVRDNLARVIFVVSSDAGVQSLKWYTYFGQRYNTVVMDPHSSQDLWKLSMIDRELLSRCQTTSDSTSSSSGRSRRGGSRPIAVTSWPSSSS</sequence>
<dbReference type="InterPro" id="IPR027417">
    <property type="entry name" value="P-loop_NTPase"/>
</dbReference>
<gene>
    <name evidence="2" type="ORF">PCOR1329_LOCUS39135</name>
</gene>
<evidence type="ECO:0000256" key="1">
    <source>
        <dbReference type="SAM" id="MobiDB-lite"/>
    </source>
</evidence>